<evidence type="ECO:0000256" key="3">
    <source>
        <dbReference type="ARBA" id="ARBA00013109"/>
    </source>
</evidence>
<dbReference type="PANTHER" id="PTHR38042:SF1">
    <property type="entry name" value="UROPORPHYRINOGEN-III SYNTHASE, CHLOROPLASTIC"/>
    <property type="match status" value="1"/>
</dbReference>
<comment type="pathway">
    <text evidence="1 9">Porphyrin-containing compound metabolism; protoporphyrin-IX biosynthesis; coproporphyrinogen-III from 5-aminolevulinate: step 3/4.</text>
</comment>
<comment type="similarity">
    <text evidence="2 9">Belongs to the uroporphyrinogen-III synthase family.</text>
</comment>
<protein>
    <recommendedName>
        <fullName evidence="7 9">Uroporphyrinogen-III synthase</fullName>
        <ecNumber evidence="3 9">4.2.1.75</ecNumber>
    </recommendedName>
</protein>
<dbReference type="EMBL" id="QKOE01000021">
    <property type="protein sequence ID" value="PZA14819.1"/>
    <property type="molecule type" value="Genomic_DNA"/>
</dbReference>
<proteinExistence type="inferred from homology"/>
<evidence type="ECO:0000256" key="6">
    <source>
        <dbReference type="ARBA" id="ARBA00037589"/>
    </source>
</evidence>
<dbReference type="AlphaFoldDB" id="A0A323UQX4"/>
<dbReference type="Gene3D" id="3.40.50.10090">
    <property type="match status" value="2"/>
</dbReference>
<name>A0A323UQX4_9RHOO</name>
<dbReference type="SUPFAM" id="SSF69618">
    <property type="entry name" value="HemD-like"/>
    <property type="match status" value="1"/>
</dbReference>
<sequence length="267" mass="28380">MTARGGHLASRAATVLKDRLIAVTRPREQAGSLVQGIEALGGRVLLFPVLDIAPVWAPDRFDDVAARLGTFDLAFFVSPNAVRYGLDGLLARRDWPGSLAVATVGKGSERALAERGFARVVAPASGFDSEAVLALPEFAADAVRGRHVLVLRGDGGRDLLGETLRARGATVEYLSCYCRSCPVIDPGIMLQPAREGRLDALVLTSSEGVRNLRALVGDEGIHLLAEVPVFASHPRIAAQSRDCGFGHVVETEAGDEGILRALTRHFG</sequence>
<gene>
    <name evidence="11" type="ORF">DNK49_19680</name>
</gene>
<dbReference type="RefSeq" id="WP_110528753.1">
    <property type="nucleotide sequence ID" value="NZ_QKOE01000021.1"/>
</dbReference>
<dbReference type="OrthoDB" id="9787650at2"/>
<keyword evidence="12" id="KW-1185">Reference proteome</keyword>
<dbReference type="InterPro" id="IPR039793">
    <property type="entry name" value="UROS/Hem4"/>
</dbReference>
<accession>A0A323UQX4</accession>
<evidence type="ECO:0000256" key="7">
    <source>
        <dbReference type="ARBA" id="ARBA00040167"/>
    </source>
</evidence>
<evidence type="ECO:0000313" key="12">
    <source>
        <dbReference type="Proteomes" id="UP000248259"/>
    </source>
</evidence>
<dbReference type="Pfam" id="PF02602">
    <property type="entry name" value="HEM4"/>
    <property type="match status" value="1"/>
</dbReference>
<dbReference type="UniPathway" id="UPA00251">
    <property type="reaction ID" value="UER00320"/>
</dbReference>
<evidence type="ECO:0000256" key="4">
    <source>
        <dbReference type="ARBA" id="ARBA00023239"/>
    </source>
</evidence>
<evidence type="ECO:0000313" key="11">
    <source>
        <dbReference type="EMBL" id="PZA14819.1"/>
    </source>
</evidence>
<evidence type="ECO:0000256" key="2">
    <source>
        <dbReference type="ARBA" id="ARBA00008133"/>
    </source>
</evidence>
<keyword evidence="4 9" id="KW-0456">Lyase</keyword>
<dbReference type="GO" id="GO:0004852">
    <property type="term" value="F:uroporphyrinogen-III synthase activity"/>
    <property type="evidence" value="ECO:0007669"/>
    <property type="project" value="UniProtKB-UniRule"/>
</dbReference>
<dbReference type="InterPro" id="IPR003754">
    <property type="entry name" value="4pyrrol_synth_uPrphyn_synth"/>
</dbReference>
<evidence type="ECO:0000256" key="1">
    <source>
        <dbReference type="ARBA" id="ARBA00004772"/>
    </source>
</evidence>
<dbReference type="EC" id="4.2.1.75" evidence="3 9"/>
<evidence type="ECO:0000256" key="8">
    <source>
        <dbReference type="ARBA" id="ARBA00048617"/>
    </source>
</evidence>
<reference evidence="11 12" key="1">
    <citation type="submission" date="2018-06" db="EMBL/GenBank/DDBJ databases">
        <title>Azoarcus communis strain SWub3 genome.</title>
        <authorList>
            <person name="Zorraquino Salvo V."/>
            <person name="Toubiana D."/>
            <person name="Blumwald E."/>
        </authorList>
    </citation>
    <scope>NUCLEOTIDE SEQUENCE [LARGE SCALE GENOMIC DNA]</scope>
    <source>
        <strain evidence="11 12">SWub3</strain>
    </source>
</reference>
<dbReference type="CDD" id="cd06578">
    <property type="entry name" value="HemD"/>
    <property type="match status" value="1"/>
</dbReference>
<dbReference type="Proteomes" id="UP000248259">
    <property type="component" value="Unassembled WGS sequence"/>
</dbReference>
<feature type="domain" description="Tetrapyrrole biosynthesis uroporphyrinogen III synthase" evidence="10">
    <location>
        <begin position="33"/>
        <end position="258"/>
    </location>
</feature>
<evidence type="ECO:0000259" key="10">
    <source>
        <dbReference type="Pfam" id="PF02602"/>
    </source>
</evidence>
<evidence type="ECO:0000256" key="5">
    <source>
        <dbReference type="ARBA" id="ARBA00023244"/>
    </source>
</evidence>
<comment type="function">
    <text evidence="6 9">Catalyzes cyclization of the linear tetrapyrrole, hydroxymethylbilane, to the macrocyclic uroporphyrinogen III.</text>
</comment>
<keyword evidence="5 9" id="KW-0627">Porphyrin biosynthesis</keyword>
<comment type="catalytic activity">
    <reaction evidence="8 9">
        <text>hydroxymethylbilane = uroporphyrinogen III + H2O</text>
        <dbReference type="Rhea" id="RHEA:18965"/>
        <dbReference type="ChEBI" id="CHEBI:15377"/>
        <dbReference type="ChEBI" id="CHEBI:57308"/>
        <dbReference type="ChEBI" id="CHEBI:57845"/>
        <dbReference type="EC" id="4.2.1.75"/>
    </reaction>
</comment>
<dbReference type="GO" id="GO:0006782">
    <property type="term" value="P:protoporphyrinogen IX biosynthetic process"/>
    <property type="evidence" value="ECO:0007669"/>
    <property type="project" value="UniProtKB-UniRule"/>
</dbReference>
<dbReference type="InterPro" id="IPR036108">
    <property type="entry name" value="4pyrrol_syn_uPrphyn_synt_sf"/>
</dbReference>
<comment type="caution">
    <text evidence="11">The sequence shown here is derived from an EMBL/GenBank/DDBJ whole genome shotgun (WGS) entry which is preliminary data.</text>
</comment>
<dbReference type="PANTHER" id="PTHR38042">
    <property type="entry name" value="UROPORPHYRINOGEN-III SYNTHASE, CHLOROPLASTIC"/>
    <property type="match status" value="1"/>
</dbReference>
<organism evidence="11 12">
    <name type="scientific">Parazoarcus communis SWub3 = DSM 12120</name>
    <dbReference type="NCBI Taxonomy" id="1121029"/>
    <lineage>
        <taxon>Bacteria</taxon>
        <taxon>Pseudomonadati</taxon>
        <taxon>Pseudomonadota</taxon>
        <taxon>Betaproteobacteria</taxon>
        <taxon>Rhodocyclales</taxon>
        <taxon>Zoogloeaceae</taxon>
        <taxon>Parazoarcus</taxon>
    </lineage>
</organism>
<dbReference type="GO" id="GO:0006780">
    <property type="term" value="P:uroporphyrinogen III biosynthetic process"/>
    <property type="evidence" value="ECO:0007669"/>
    <property type="project" value="UniProtKB-UniRule"/>
</dbReference>
<evidence type="ECO:0000256" key="9">
    <source>
        <dbReference type="RuleBase" id="RU366031"/>
    </source>
</evidence>